<dbReference type="GO" id="GO:0046820">
    <property type="term" value="F:4-amino-4-deoxychorismate synthase activity"/>
    <property type="evidence" value="ECO:0007669"/>
    <property type="project" value="UniProtKB-EC"/>
</dbReference>
<feature type="region of interest" description="Disordered" evidence="1">
    <location>
        <begin position="237"/>
        <end position="288"/>
    </location>
</feature>
<dbReference type="EC" id="2.6.1.85" evidence="3"/>
<dbReference type="GO" id="GO:0000162">
    <property type="term" value="P:L-tryptophan biosynthetic process"/>
    <property type="evidence" value="ECO:0007669"/>
    <property type="project" value="TreeGrafter"/>
</dbReference>
<dbReference type="InterPro" id="IPR015890">
    <property type="entry name" value="Chorismate_C"/>
</dbReference>
<dbReference type="PANTHER" id="PTHR11236">
    <property type="entry name" value="AMINOBENZOATE/ANTHRANILATE SYNTHASE"/>
    <property type="match status" value="1"/>
</dbReference>
<accession>A0A7Z0C3H4</accession>
<dbReference type="Gene3D" id="3.60.120.10">
    <property type="entry name" value="Anthranilate synthase"/>
    <property type="match status" value="1"/>
</dbReference>
<dbReference type="PANTHER" id="PTHR11236:SF18">
    <property type="entry name" value="AMINODEOXYCHORISMATE SYNTHASE"/>
    <property type="match status" value="1"/>
</dbReference>
<keyword evidence="3" id="KW-0032">Aminotransferase</keyword>
<feature type="domain" description="Chorismate-utilising enzyme C-terminal" evidence="2">
    <location>
        <begin position="263"/>
        <end position="442"/>
    </location>
</feature>
<dbReference type="SUPFAM" id="SSF56322">
    <property type="entry name" value="ADC synthase"/>
    <property type="match status" value="1"/>
</dbReference>
<evidence type="ECO:0000313" key="4">
    <source>
        <dbReference type="Proteomes" id="UP000537326"/>
    </source>
</evidence>
<keyword evidence="4" id="KW-1185">Reference proteome</keyword>
<organism evidence="3 4">
    <name type="scientific">Nocardioides marinus</name>
    <dbReference type="NCBI Taxonomy" id="374514"/>
    <lineage>
        <taxon>Bacteria</taxon>
        <taxon>Bacillati</taxon>
        <taxon>Actinomycetota</taxon>
        <taxon>Actinomycetes</taxon>
        <taxon>Propionibacteriales</taxon>
        <taxon>Nocardioidaceae</taxon>
        <taxon>Nocardioides</taxon>
    </lineage>
</organism>
<evidence type="ECO:0000313" key="3">
    <source>
        <dbReference type="EMBL" id="NYI11875.1"/>
    </source>
</evidence>
<dbReference type="RefSeq" id="WP_179532502.1">
    <property type="nucleotide sequence ID" value="NZ_BAAAPP010000019.1"/>
</dbReference>
<gene>
    <name evidence="3" type="ORF">BKA05_003390</name>
</gene>
<evidence type="ECO:0000259" key="2">
    <source>
        <dbReference type="Pfam" id="PF00425"/>
    </source>
</evidence>
<dbReference type="GO" id="GO:0005737">
    <property type="term" value="C:cytoplasm"/>
    <property type="evidence" value="ECO:0007669"/>
    <property type="project" value="TreeGrafter"/>
</dbReference>
<feature type="compositionally biased region" description="Basic and acidic residues" evidence="1">
    <location>
        <begin position="277"/>
        <end position="288"/>
    </location>
</feature>
<dbReference type="InterPro" id="IPR005801">
    <property type="entry name" value="ADC_synthase"/>
</dbReference>
<feature type="compositionally biased region" description="Gly residues" evidence="1">
    <location>
        <begin position="245"/>
        <end position="263"/>
    </location>
</feature>
<comment type="caution">
    <text evidence="3">The sequence shown here is derived from an EMBL/GenBank/DDBJ whole genome shotgun (WGS) entry which is preliminary data.</text>
</comment>
<keyword evidence="3" id="KW-0808">Transferase</keyword>
<reference evidence="3 4" key="1">
    <citation type="submission" date="2020-07" db="EMBL/GenBank/DDBJ databases">
        <title>Sequencing the genomes of 1000 actinobacteria strains.</title>
        <authorList>
            <person name="Klenk H.-P."/>
        </authorList>
    </citation>
    <scope>NUCLEOTIDE SEQUENCE [LARGE SCALE GENOMIC DNA]</scope>
    <source>
        <strain evidence="3 4">DSM 18248</strain>
    </source>
</reference>
<protein>
    <submittedName>
        <fullName evidence="3">Para-aminobenzoate synthetase</fullName>
        <ecNumber evidence="3">2.6.1.85</ecNumber>
    </submittedName>
</protein>
<dbReference type="GO" id="GO:0008153">
    <property type="term" value="P:4-aminobenzoate biosynthetic process"/>
    <property type="evidence" value="ECO:0007669"/>
    <property type="project" value="TreeGrafter"/>
</dbReference>
<dbReference type="Pfam" id="PF00425">
    <property type="entry name" value="Chorismate_bind"/>
    <property type="match status" value="2"/>
</dbReference>
<dbReference type="EMBL" id="JACBZI010000001">
    <property type="protein sequence ID" value="NYI11875.1"/>
    <property type="molecule type" value="Genomic_DNA"/>
</dbReference>
<evidence type="ECO:0000256" key="1">
    <source>
        <dbReference type="SAM" id="MobiDB-lite"/>
    </source>
</evidence>
<proteinExistence type="predicted"/>
<dbReference type="PRINTS" id="PR00095">
    <property type="entry name" value="ANTSNTHASEI"/>
</dbReference>
<sequence length="456" mass="49440">MIDPVLEAWQRSTAPRRFWLDGGGAREWSGRRSILGVLEHDDVSLTYSAARREVTRHASGSSEVVGDDVFEVLSRELELGGPRDQWFGYLGYACRPDLPARPSPDVPDGVPDAVWMRPSRVRLVEHAGPDSPPGWRNRRLSTEVPAGRRQFHHPGGETAAVPPDYRAAFDRVQERLHAGDTYEVNLTHRLEVASDLDPLAAYLRLRELNPAPYAGFLQHDVPGARAWLLSSSPERYATVSTGSTTGEGGSTTGEGGSTTGEGGRVLETKPIKGTTPRSEDPAEDDEHRRRLAQDEKYRAENLMIVDLLRHDVASVCEPGSVEVPQLMEVESYSSVHQLVSTVRGRLRADVGTVEALRALFPAGSMTGAPKLRTMEVIDEVEATPRGVYAGAFGWVSGDGRADLGVVIRSLVTAGDGRYVLGTGGGITVLSDPVEEHAEAMLKAVRLLEALGTDGDS</sequence>
<dbReference type="Proteomes" id="UP000537326">
    <property type="component" value="Unassembled WGS sequence"/>
</dbReference>
<dbReference type="InterPro" id="IPR019999">
    <property type="entry name" value="Anth_synth_I-like"/>
</dbReference>
<feature type="domain" description="Chorismate-utilising enzyme C-terminal" evidence="2">
    <location>
        <begin position="164"/>
        <end position="242"/>
    </location>
</feature>
<dbReference type="AlphaFoldDB" id="A0A7Z0C3H4"/>
<name>A0A7Z0C3H4_9ACTN</name>